<dbReference type="InParanoid" id="A0A166AYA6"/>
<protein>
    <submittedName>
        <fullName evidence="1">Uncharacterized protein</fullName>
    </submittedName>
</protein>
<dbReference type="Proteomes" id="UP000077266">
    <property type="component" value="Unassembled WGS sequence"/>
</dbReference>
<sequence>MVYGCHPRLPRDMVYPSSAVPPSPEELQVLRHRRYEHVKDLARFRAEANTRALRRIEADALRRDDSYHERGFAVGDLVKRKSERPSKMHPEWDAAMYSNTFITVLDSRATTHRTKHATSGTRPQTCSATLPKPLPNASKKNGWPVVVPVVAVLAVAPHPSYQTASCARPHAKYTTTGY</sequence>
<gene>
    <name evidence="1" type="ORF">EXIGLDRAFT_643295</name>
</gene>
<keyword evidence="2" id="KW-1185">Reference proteome</keyword>
<proteinExistence type="predicted"/>
<reference evidence="1 2" key="1">
    <citation type="journal article" date="2016" name="Mol. Biol. Evol.">
        <title>Comparative Genomics of Early-Diverging Mushroom-Forming Fungi Provides Insights into the Origins of Lignocellulose Decay Capabilities.</title>
        <authorList>
            <person name="Nagy L.G."/>
            <person name="Riley R."/>
            <person name="Tritt A."/>
            <person name="Adam C."/>
            <person name="Daum C."/>
            <person name="Floudas D."/>
            <person name="Sun H."/>
            <person name="Yadav J.S."/>
            <person name="Pangilinan J."/>
            <person name="Larsson K.H."/>
            <person name="Matsuura K."/>
            <person name="Barry K."/>
            <person name="Labutti K."/>
            <person name="Kuo R."/>
            <person name="Ohm R.A."/>
            <person name="Bhattacharya S.S."/>
            <person name="Shirouzu T."/>
            <person name="Yoshinaga Y."/>
            <person name="Martin F.M."/>
            <person name="Grigoriev I.V."/>
            <person name="Hibbett D.S."/>
        </authorList>
    </citation>
    <scope>NUCLEOTIDE SEQUENCE [LARGE SCALE GENOMIC DNA]</scope>
    <source>
        <strain evidence="1 2">HHB12029</strain>
    </source>
</reference>
<evidence type="ECO:0000313" key="2">
    <source>
        <dbReference type="Proteomes" id="UP000077266"/>
    </source>
</evidence>
<accession>A0A166AYA6</accession>
<dbReference type="OrthoDB" id="10661132at2759"/>
<dbReference type="STRING" id="1314781.A0A166AYA6"/>
<organism evidence="1 2">
    <name type="scientific">Exidia glandulosa HHB12029</name>
    <dbReference type="NCBI Taxonomy" id="1314781"/>
    <lineage>
        <taxon>Eukaryota</taxon>
        <taxon>Fungi</taxon>
        <taxon>Dikarya</taxon>
        <taxon>Basidiomycota</taxon>
        <taxon>Agaricomycotina</taxon>
        <taxon>Agaricomycetes</taxon>
        <taxon>Auriculariales</taxon>
        <taxon>Exidiaceae</taxon>
        <taxon>Exidia</taxon>
    </lineage>
</organism>
<evidence type="ECO:0000313" key="1">
    <source>
        <dbReference type="EMBL" id="KZV96229.1"/>
    </source>
</evidence>
<dbReference type="EMBL" id="KV425945">
    <property type="protein sequence ID" value="KZV96229.1"/>
    <property type="molecule type" value="Genomic_DNA"/>
</dbReference>
<name>A0A166AYA6_EXIGL</name>
<dbReference type="AlphaFoldDB" id="A0A166AYA6"/>